<evidence type="ECO:0000256" key="3">
    <source>
        <dbReference type="ARBA" id="ARBA00022670"/>
    </source>
</evidence>
<dbReference type="Proteomes" id="UP000588068">
    <property type="component" value="Unassembled WGS sequence"/>
</dbReference>
<dbReference type="PANTHER" id="PTHR38469">
    <property type="entry name" value="PERIPLASMIC PEPTIDASE SUBFAMILY S1B"/>
    <property type="match status" value="1"/>
</dbReference>
<name>A0A841HMB6_9GAMM</name>
<dbReference type="EMBL" id="JACHHZ010000002">
    <property type="protein sequence ID" value="MBB6093420.1"/>
    <property type="molecule type" value="Genomic_DNA"/>
</dbReference>
<keyword evidence="8" id="KW-1185">Reference proteome</keyword>
<evidence type="ECO:0000313" key="7">
    <source>
        <dbReference type="EMBL" id="MBB6093420.1"/>
    </source>
</evidence>
<evidence type="ECO:0000256" key="1">
    <source>
        <dbReference type="ARBA" id="ARBA00010491"/>
    </source>
</evidence>
<comment type="similarity">
    <text evidence="1 6">Belongs to the peptidase S46 family.</text>
</comment>
<dbReference type="GO" id="GO:0006508">
    <property type="term" value="P:proteolysis"/>
    <property type="evidence" value="ECO:0007669"/>
    <property type="project" value="UniProtKB-KW"/>
</dbReference>
<protein>
    <recommendedName>
        <fullName evidence="6">Dipeptidyl-peptidase</fullName>
        <ecNumber evidence="6">3.4.14.-</ecNumber>
    </recommendedName>
</protein>
<organism evidence="7 8">
    <name type="scientific">Povalibacter uvarum</name>
    <dbReference type="NCBI Taxonomy" id="732238"/>
    <lineage>
        <taxon>Bacteria</taxon>
        <taxon>Pseudomonadati</taxon>
        <taxon>Pseudomonadota</taxon>
        <taxon>Gammaproteobacteria</taxon>
        <taxon>Steroidobacterales</taxon>
        <taxon>Steroidobacteraceae</taxon>
        <taxon>Povalibacter</taxon>
    </lineage>
</organism>
<evidence type="ECO:0000313" key="8">
    <source>
        <dbReference type="Proteomes" id="UP000588068"/>
    </source>
</evidence>
<keyword evidence="4 6" id="KW-0732">Signal</keyword>
<comment type="function">
    <text evidence="6">Catalyzes the removal of dipeptides from the N-terminus of oligopeptides.</text>
</comment>
<dbReference type="SUPFAM" id="SSF50494">
    <property type="entry name" value="Trypsin-like serine proteases"/>
    <property type="match status" value="1"/>
</dbReference>
<keyword evidence="6" id="KW-0720">Serine protease</keyword>
<proteinExistence type="inferred from homology"/>
<accession>A0A841HMB6</accession>
<gene>
    <name evidence="7" type="ORF">HNQ60_002298</name>
</gene>
<evidence type="ECO:0000256" key="4">
    <source>
        <dbReference type="ARBA" id="ARBA00022729"/>
    </source>
</evidence>
<sequence length="694" mass="76650">MSQRTTHTLLVTAMVFAAGLSPAAQADEGMWTTFNFPKAAVKQKYNVDINEAWLQRVQRATTRLEGGCTGSFISKDGMVLTNHHCVVECLADLSSKDDDLLGKGFHARQRSEEKKCPTEMISVLMETENVTDKVNAATAGLDDAKANTIRKQTLSRLEAECTAASKKSPHGALACESVNLYQGGQYHLYKYKRYDDVRLVFAPHEAIAAFGGDPDNFNFPRWCLDFSLLRVYENGKPARTPNHLPWRAEGPAANEPVFVVGHPGNTNRLYTVAQLQFQRDTSVPAYVIRNTEYRGRLIQWSKTGDEPARISQDPLLHVENSLKVYRGFQRALLDDALFDAKRKQEDQLRAAGGAAKAWTDIDNAETRYREIYDRYLYLESGVGFSSKLFTYARQLVRGAAERGKPNEQRLREYAESNLPKIEGNLLASTPIHNDFEEMSLSFSLDKLREILGPDDPVVRQLLGSESPDSLATKLVGGSKLADPALRKTLWEGGASAVAASSDPMIVLAREIDTTARGLRKIYEDEVQAPIASGQERIAKARFAALGTNIYPDANFTLRVSYGAVEGWNEKGEDVVPFTSLARLYERTTGKDPFALPQAWLDARSKLDPQTPFNYTTTNDIVGGNSGSPVVDAKGRVVGLAFDGNIHSIAGSYWYDERKNRAVAVHPRIIIAALRDVYGATSIANEILGAGKGTE</sequence>
<evidence type="ECO:0000256" key="2">
    <source>
        <dbReference type="ARBA" id="ARBA00022438"/>
    </source>
</evidence>
<dbReference type="InterPro" id="IPR009003">
    <property type="entry name" value="Peptidase_S1_PA"/>
</dbReference>
<evidence type="ECO:0000256" key="5">
    <source>
        <dbReference type="ARBA" id="ARBA00022801"/>
    </source>
</evidence>
<dbReference type="GO" id="GO:0008239">
    <property type="term" value="F:dipeptidyl-peptidase activity"/>
    <property type="evidence" value="ECO:0007669"/>
    <property type="project" value="UniProtKB-UniRule"/>
</dbReference>
<dbReference type="RefSeq" id="WP_246433502.1">
    <property type="nucleotide sequence ID" value="NZ_JACHHZ010000002.1"/>
</dbReference>
<dbReference type="InterPro" id="IPR019500">
    <property type="entry name" value="Pep_S46"/>
</dbReference>
<dbReference type="GO" id="GO:0043171">
    <property type="term" value="P:peptide catabolic process"/>
    <property type="evidence" value="ECO:0007669"/>
    <property type="project" value="UniProtKB-UniRule"/>
</dbReference>
<dbReference type="Gene3D" id="2.40.10.10">
    <property type="entry name" value="Trypsin-like serine proteases"/>
    <property type="match status" value="1"/>
</dbReference>
<reference evidence="7 8" key="1">
    <citation type="submission" date="2020-08" db="EMBL/GenBank/DDBJ databases">
        <title>Genomic Encyclopedia of Type Strains, Phase IV (KMG-IV): sequencing the most valuable type-strain genomes for metagenomic binning, comparative biology and taxonomic classification.</title>
        <authorList>
            <person name="Goeker M."/>
        </authorList>
    </citation>
    <scope>NUCLEOTIDE SEQUENCE [LARGE SCALE GENOMIC DNA]</scope>
    <source>
        <strain evidence="7 8">DSM 26723</strain>
    </source>
</reference>
<keyword evidence="2 6" id="KW-0031">Aminopeptidase</keyword>
<dbReference type="AlphaFoldDB" id="A0A841HMB6"/>
<keyword evidence="3 6" id="KW-0645">Protease</keyword>
<keyword evidence="5 6" id="KW-0378">Hydrolase</keyword>
<feature type="chain" id="PRO_5033098734" description="Dipeptidyl-peptidase" evidence="6">
    <location>
        <begin position="27"/>
        <end position="694"/>
    </location>
</feature>
<dbReference type="EC" id="3.4.14.-" evidence="6"/>
<dbReference type="Pfam" id="PF10459">
    <property type="entry name" value="Peptidase_S46"/>
    <property type="match status" value="1"/>
</dbReference>
<dbReference type="InterPro" id="IPR043504">
    <property type="entry name" value="Peptidase_S1_PA_chymotrypsin"/>
</dbReference>
<dbReference type="GO" id="GO:0070009">
    <property type="term" value="F:serine-type aminopeptidase activity"/>
    <property type="evidence" value="ECO:0007669"/>
    <property type="project" value="UniProtKB-UniRule"/>
</dbReference>
<dbReference type="PANTHER" id="PTHR38469:SF1">
    <property type="entry name" value="PERIPLASMIC PEPTIDASE SUBFAMILY S1B"/>
    <property type="match status" value="1"/>
</dbReference>
<feature type="signal peptide" evidence="6">
    <location>
        <begin position="1"/>
        <end position="26"/>
    </location>
</feature>
<comment type="caution">
    <text evidence="7">The sequence shown here is derived from an EMBL/GenBank/DDBJ whole genome shotgun (WGS) entry which is preliminary data.</text>
</comment>
<evidence type="ECO:0000256" key="6">
    <source>
        <dbReference type="RuleBase" id="RU366067"/>
    </source>
</evidence>